<evidence type="ECO:0000313" key="4">
    <source>
        <dbReference type="Proteomes" id="UP000054097"/>
    </source>
</evidence>
<dbReference type="PANTHER" id="PTHR10039:SF14">
    <property type="entry name" value="NACHT DOMAIN-CONTAINING PROTEIN"/>
    <property type="match status" value="1"/>
</dbReference>
<dbReference type="InterPro" id="IPR027417">
    <property type="entry name" value="P-loop_NTPase"/>
</dbReference>
<proteinExistence type="predicted"/>
<feature type="non-terminal residue" evidence="3">
    <location>
        <position position="1"/>
    </location>
</feature>
<dbReference type="EMBL" id="KN824429">
    <property type="protein sequence ID" value="KIM20492.1"/>
    <property type="molecule type" value="Genomic_DNA"/>
</dbReference>
<dbReference type="AlphaFoldDB" id="A0A0C2WSG2"/>
<dbReference type="Pfam" id="PF24883">
    <property type="entry name" value="NPHP3_N"/>
    <property type="match status" value="1"/>
</dbReference>
<dbReference type="Proteomes" id="UP000054097">
    <property type="component" value="Unassembled WGS sequence"/>
</dbReference>
<dbReference type="Gene3D" id="3.40.50.300">
    <property type="entry name" value="P-loop containing nucleotide triphosphate hydrolases"/>
    <property type="match status" value="1"/>
</dbReference>
<sequence length="498" mass="56187">ECMEGTRQNILAQILRWMDDVNAPNIFWLKGYPGVGKSAIATSFVERLRSLGRLGSSFFFQREKANSMTPNALWRVVAYDLARQYPAIKEKILVALKNDETIMTTPNVDTLFRQLVYDPLVASKGTLIESPPVVIMDALDECGGLDGQRSEHRRSFLRTLKDWSRLPHKFKLFVTSRDESDIGRLFSTISHHVVEVLTGESVEAQSSGDIEKFLRFRFQEISAAYPKSLRPDWPGSPMIQKLTEKSQGLFIWVKVITNFAGSGDPEEQLSRILCGGGAGDMSTLYSFILNSFFPNPSSALIASFRLILGAVILAKIPLSVPSLINLLSLKPTTMEHICNGLHAVMDSQDTLRIQHQSFVDFLIDPSKCPSAFLIDPKRENQSLTTACLRTMEDGLQFNICDLETSYLRNSDVPNLAARVKERIPPELAYSCFFWASHLKDTPFGSEEVRYLEDFMNKQFLYWLEALSLTKRVNTASIMLWTLIDWLQVSVNDESGVCN</sequence>
<dbReference type="PANTHER" id="PTHR10039">
    <property type="entry name" value="AMELOGENIN"/>
    <property type="match status" value="1"/>
</dbReference>
<evidence type="ECO:0000259" key="2">
    <source>
        <dbReference type="Pfam" id="PF24883"/>
    </source>
</evidence>
<reference evidence="4" key="2">
    <citation type="submission" date="2015-01" db="EMBL/GenBank/DDBJ databases">
        <title>Evolutionary Origins and Diversification of the Mycorrhizal Mutualists.</title>
        <authorList>
            <consortium name="DOE Joint Genome Institute"/>
            <consortium name="Mycorrhizal Genomics Consortium"/>
            <person name="Kohler A."/>
            <person name="Kuo A."/>
            <person name="Nagy L.G."/>
            <person name="Floudas D."/>
            <person name="Copeland A."/>
            <person name="Barry K.W."/>
            <person name="Cichocki N."/>
            <person name="Veneault-Fourrey C."/>
            <person name="LaButti K."/>
            <person name="Lindquist E.A."/>
            <person name="Lipzen A."/>
            <person name="Lundell T."/>
            <person name="Morin E."/>
            <person name="Murat C."/>
            <person name="Riley R."/>
            <person name="Ohm R."/>
            <person name="Sun H."/>
            <person name="Tunlid A."/>
            <person name="Henrissat B."/>
            <person name="Grigoriev I.V."/>
            <person name="Hibbett D.S."/>
            <person name="Martin F."/>
        </authorList>
    </citation>
    <scope>NUCLEOTIDE SEQUENCE [LARGE SCALE GENOMIC DNA]</scope>
    <source>
        <strain evidence="4">MAFF 305830</strain>
    </source>
</reference>
<dbReference type="OrthoDB" id="3266532at2759"/>
<evidence type="ECO:0000313" key="3">
    <source>
        <dbReference type="EMBL" id="KIM20492.1"/>
    </source>
</evidence>
<name>A0A0C2WSG2_SERVB</name>
<feature type="domain" description="Nephrocystin 3-like N-terminal" evidence="2">
    <location>
        <begin position="6"/>
        <end position="177"/>
    </location>
</feature>
<keyword evidence="4" id="KW-1185">Reference proteome</keyword>
<dbReference type="SUPFAM" id="SSF52540">
    <property type="entry name" value="P-loop containing nucleoside triphosphate hydrolases"/>
    <property type="match status" value="1"/>
</dbReference>
<evidence type="ECO:0000256" key="1">
    <source>
        <dbReference type="ARBA" id="ARBA00022737"/>
    </source>
</evidence>
<organism evidence="3 4">
    <name type="scientific">Serendipita vermifera MAFF 305830</name>
    <dbReference type="NCBI Taxonomy" id="933852"/>
    <lineage>
        <taxon>Eukaryota</taxon>
        <taxon>Fungi</taxon>
        <taxon>Dikarya</taxon>
        <taxon>Basidiomycota</taxon>
        <taxon>Agaricomycotina</taxon>
        <taxon>Agaricomycetes</taxon>
        <taxon>Sebacinales</taxon>
        <taxon>Serendipitaceae</taxon>
        <taxon>Serendipita</taxon>
    </lineage>
</organism>
<accession>A0A0C2WSG2</accession>
<dbReference type="HOGENOM" id="CLU_000288_6_10_1"/>
<dbReference type="InterPro" id="IPR056884">
    <property type="entry name" value="NPHP3-like_N"/>
</dbReference>
<reference evidence="3 4" key="1">
    <citation type="submission" date="2014-04" db="EMBL/GenBank/DDBJ databases">
        <authorList>
            <consortium name="DOE Joint Genome Institute"/>
            <person name="Kuo A."/>
            <person name="Zuccaro A."/>
            <person name="Kohler A."/>
            <person name="Nagy L.G."/>
            <person name="Floudas D."/>
            <person name="Copeland A."/>
            <person name="Barry K.W."/>
            <person name="Cichocki N."/>
            <person name="Veneault-Fourrey C."/>
            <person name="LaButti K."/>
            <person name="Lindquist E.A."/>
            <person name="Lipzen A."/>
            <person name="Lundell T."/>
            <person name="Morin E."/>
            <person name="Murat C."/>
            <person name="Sun H."/>
            <person name="Tunlid A."/>
            <person name="Henrissat B."/>
            <person name="Grigoriev I.V."/>
            <person name="Hibbett D.S."/>
            <person name="Martin F."/>
            <person name="Nordberg H.P."/>
            <person name="Cantor M.N."/>
            <person name="Hua S.X."/>
        </authorList>
    </citation>
    <scope>NUCLEOTIDE SEQUENCE [LARGE SCALE GENOMIC DNA]</scope>
    <source>
        <strain evidence="3 4">MAFF 305830</strain>
    </source>
</reference>
<gene>
    <name evidence="3" type="ORF">M408DRAFT_81909</name>
</gene>
<protein>
    <recommendedName>
        <fullName evidence="2">Nephrocystin 3-like N-terminal domain-containing protein</fullName>
    </recommendedName>
</protein>
<keyword evidence="1" id="KW-0677">Repeat</keyword>